<keyword evidence="11 14" id="KW-0139">CF(1)</keyword>
<evidence type="ECO:0000259" key="15">
    <source>
        <dbReference type="SMART" id="SM00382"/>
    </source>
</evidence>
<evidence type="ECO:0000256" key="14">
    <source>
        <dbReference type="RuleBase" id="RU003553"/>
    </source>
</evidence>
<dbReference type="InterPro" id="IPR027417">
    <property type="entry name" value="P-loop_NTPase"/>
</dbReference>
<gene>
    <name evidence="16" type="ORF">A4X13_0g6025</name>
</gene>
<keyword evidence="4" id="KW-0813">Transport</keyword>
<evidence type="ECO:0000256" key="9">
    <source>
        <dbReference type="ARBA" id="ARBA00023065"/>
    </source>
</evidence>
<evidence type="ECO:0000256" key="11">
    <source>
        <dbReference type="ARBA" id="ARBA00023196"/>
    </source>
</evidence>
<comment type="caution">
    <text evidence="16">The sequence shown here is derived from an EMBL/GenBank/DDBJ whole genome shotgun (WGS) entry which is preliminary data.</text>
</comment>
<dbReference type="NCBIfam" id="TIGR01039">
    <property type="entry name" value="atpD"/>
    <property type="match status" value="1"/>
</dbReference>
<evidence type="ECO:0000256" key="13">
    <source>
        <dbReference type="ARBA" id="ARBA00048383"/>
    </source>
</evidence>
<sequence>MFASRSALRATRSLASRAVVASAARTAAAPIAAALPRTFASAAASTRTAPKLARGLATEAPAKQGQTGQVKTVIGPVVDVQFDSDELPAILNALEVQVAKGSGRLVLEVAQHLGENTVRTIAMDGTEGLVRGQKCVDTGAPIMIQVGPACLGRIINVIGEPIDERGPIKGKKIAPIHVEPPAFVEQSTSAEVLETGIKVVDLLAPYARGGKIGLFGGAGVGKTVLIQELINNVAKAHGGYSVFTGVGERTREGNDLYHEMIETGVINLEGESKVALVFGQMNEPPGARARVALTGLTIAEYFRDEEGQDVLLFIDNIFRFTQAGSETSALLGRIPSAVGYQPTLATDMGQMQERITTTKKGSITSVQAVYVPADDLTDPAPATTFAHLDATTVLSRSIAELGIYPAVDPLDSKSRMLDPAVVGKQHYDVATKVQVLLQSYKSLQDIIAILGMDELSEEDKLVVERARKMQRFMSQPFAVAQVFTGIEGKLVRLSDTVKAAEEILSGKHDSLPESAFYMVGGIEDVVAKAQSMAKEEK</sequence>
<feature type="domain" description="AAA+ ATPase" evidence="15">
    <location>
        <begin position="208"/>
        <end position="391"/>
    </location>
</feature>
<dbReference type="InterPro" id="IPR024034">
    <property type="entry name" value="ATPase_F1/V1_b/a_C"/>
</dbReference>
<dbReference type="SUPFAM" id="SSF52540">
    <property type="entry name" value="P-loop containing nucleoside triphosphate hydrolases"/>
    <property type="match status" value="1"/>
</dbReference>
<dbReference type="CDD" id="cd01133">
    <property type="entry name" value="F1-ATPase_beta_CD"/>
    <property type="match status" value="1"/>
</dbReference>
<dbReference type="FunFam" id="3.40.50.300:FF:000026">
    <property type="entry name" value="ATP synthase subunit beta"/>
    <property type="match status" value="1"/>
</dbReference>
<keyword evidence="6" id="KW-0375">Hydrogen ion transport</keyword>
<dbReference type="Pfam" id="PF22919">
    <property type="entry name" value="ATP-synt_VA_C"/>
    <property type="match status" value="1"/>
</dbReference>
<evidence type="ECO:0000256" key="5">
    <source>
        <dbReference type="ARBA" id="ARBA00022741"/>
    </source>
</evidence>
<dbReference type="Pfam" id="PF02874">
    <property type="entry name" value="ATP-synt_ab_N"/>
    <property type="match status" value="1"/>
</dbReference>
<dbReference type="GO" id="GO:0045259">
    <property type="term" value="C:proton-transporting ATP synthase complex"/>
    <property type="evidence" value="ECO:0007669"/>
    <property type="project" value="UniProtKB-KW"/>
</dbReference>
<reference evidence="16" key="2">
    <citation type="journal article" date="2019" name="IMA Fungus">
        <title>Genome sequencing and comparison of five Tilletia species to identify candidate genes for the detection of regulated species infecting wheat.</title>
        <authorList>
            <person name="Nguyen H.D.T."/>
            <person name="Sultana T."/>
            <person name="Kesanakurti P."/>
            <person name="Hambleton S."/>
        </authorList>
    </citation>
    <scope>NUCLEOTIDE SEQUENCE</scope>
    <source>
        <strain evidence="16">DAOMC 236416</strain>
    </source>
</reference>
<organism evidence="16 17">
    <name type="scientific">Tilletia indica</name>
    <dbReference type="NCBI Taxonomy" id="43049"/>
    <lineage>
        <taxon>Eukaryota</taxon>
        <taxon>Fungi</taxon>
        <taxon>Dikarya</taxon>
        <taxon>Basidiomycota</taxon>
        <taxon>Ustilaginomycotina</taxon>
        <taxon>Exobasidiomycetes</taxon>
        <taxon>Tilletiales</taxon>
        <taxon>Tilletiaceae</taxon>
        <taxon>Tilletia</taxon>
    </lineage>
</organism>
<protein>
    <recommendedName>
        <fullName evidence="14">ATP synthase subunit beta</fullName>
        <ecNumber evidence="14">7.1.2.2</ecNumber>
    </recommendedName>
</protein>
<proteinExistence type="inferred from homology"/>
<dbReference type="InterPro" id="IPR004100">
    <property type="entry name" value="ATPase_F1/V1/A1_a/bsu_N"/>
</dbReference>
<dbReference type="InterPro" id="IPR000194">
    <property type="entry name" value="ATPase_F1/V1/A1_a/bsu_nucl-bd"/>
</dbReference>
<dbReference type="Gene3D" id="1.10.1140.10">
    <property type="entry name" value="Bovine Mitochondrial F1-atpase, Atp Synthase Beta Chain, Chain D, domain 3"/>
    <property type="match status" value="1"/>
</dbReference>
<keyword evidence="5 14" id="KW-0547">Nucleotide-binding</keyword>
<keyword evidence="7 14" id="KW-0067">ATP-binding</keyword>
<keyword evidence="9" id="KW-0406">Ion transport</keyword>
<dbReference type="GO" id="GO:0042776">
    <property type="term" value="P:proton motive force-driven mitochondrial ATP synthesis"/>
    <property type="evidence" value="ECO:0007669"/>
    <property type="project" value="TreeGrafter"/>
</dbReference>
<dbReference type="FunFam" id="1.10.1140.10:FF:000001">
    <property type="entry name" value="ATP synthase subunit beta"/>
    <property type="match status" value="1"/>
</dbReference>
<evidence type="ECO:0000256" key="6">
    <source>
        <dbReference type="ARBA" id="ARBA00022781"/>
    </source>
</evidence>
<dbReference type="Proteomes" id="UP000077521">
    <property type="component" value="Unassembled WGS sequence"/>
</dbReference>
<dbReference type="InterPro" id="IPR036121">
    <property type="entry name" value="ATPase_F1/V1/A1_a/bsu_N_sf"/>
</dbReference>
<dbReference type="SUPFAM" id="SSF50615">
    <property type="entry name" value="N-terminal domain of alpha and beta subunits of F1 ATP synthase"/>
    <property type="match status" value="1"/>
</dbReference>
<keyword evidence="12 14" id="KW-0066">ATP synthesis</keyword>
<dbReference type="InterPro" id="IPR003593">
    <property type="entry name" value="AAA+_ATPase"/>
</dbReference>
<accession>A0A177TIG5</accession>
<evidence type="ECO:0000256" key="3">
    <source>
        <dbReference type="ARBA" id="ARBA00011648"/>
    </source>
</evidence>
<evidence type="ECO:0000256" key="1">
    <source>
        <dbReference type="ARBA" id="ARBA00004370"/>
    </source>
</evidence>
<dbReference type="PIRSF" id="PIRSF039072">
    <property type="entry name" value="ATPase_subunit_beta"/>
    <property type="match status" value="1"/>
</dbReference>
<keyword evidence="10" id="KW-0472">Membrane</keyword>
<dbReference type="SMART" id="SM00382">
    <property type="entry name" value="AAA"/>
    <property type="match status" value="1"/>
</dbReference>
<evidence type="ECO:0000256" key="12">
    <source>
        <dbReference type="ARBA" id="ARBA00023310"/>
    </source>
</evidence>
<comment type="catalytic activity">
    <reaction evidence="13 14">
        <text>ATP + H2O + 4 H(+)(in) = ADP + phosphate + 5 H(+)(out)</text>
        <dbReference type="Rhea" id="RHEA:57720"/>
        <dbReference type="ChEBI" id="CHEBI:15377"/>
        <dbReference type="ChEBI" id="CHEBI:15378"/>
        <dbReference type="ChEBI" id="CHEBI:30616"/>
        <dbReference type="ChEBI" id="CHEBI:43474"/>
        <dbReference type="ChEBI" id="CHEBI:456216"/>
        <dbReference type="EC" id="7.1.2.2"/>
    </reaction>
</comment>
<comment type="subunit">
    <text evidence="3">F-type ATPases have 2 components, CF(1) - the catalytic core - and CF(0) - the membrane proton channel. CF(1) has five subunits: alpha(3), beta(3), gamma(1), delta(1), epsilon(1). CF(0) has three main subunits: a, b and c.</text>
</comment>
<dbReference type="InterPro" id="IPR055190">
    <property type="entry name" value="ATP-synt_VA_C"/>
</dbReference>
<dbReference type="GO" id="GO:0005524">
    <property type="term" value="F:ATP binding"/>
    <property type="evidence" value="ECO:0007669"/>
    <property type="project" value="UniProtKB-KW"/>
</dbReference>
<dbReference type="InterPro" id="IPR005722">
    <property type="entry name" value="ATP_synth_F1_bsu"/>
</dbReference>
<dbReference type="PROSITE" id="PS00152">
    <property type="entry name" value="ATPASE_ALPHA_BETA"/>
    <property type="match status" value="1"/>
</dbReference>
<dbReference type="CDD" id="cd18110">
    <property type="entry name" value="ATP-synt_F1_beta_C"/>
    <property type="match status" value="1"/>
</dbReference>
<dbReference type="PANTHER" id="PTHR15184:SF71">
    <property type="entry name" value="ATP SYNTHASE SUBUNIT BETA, MITOCHONDRIAL"/>
    <property type="match status" value="1"/>
</dbReference>
<dbReference type="EC" id="7.1.2.2" evidence="14"/>
<dbReference type="Gene3D" id="2.40.10.170">
    <property type="match status" value="1"/>
</dbReference>
<dbReference type="EMBL" id="LWDF02000526">
    <property type="protein sequence ID" value="KAE8245233.1"/>
    <property type="molecule type" value="Genomic_DNA"/>
</dbReference>
<comment type="subcellular location">
    <subcellularLocation>
        <location evidence="1">Membrane</location>
    </subcellularLocation>
</comment>
<keyword evidence="17" id="KW-1185">Reference proteome</keyword>
<comment type="function">
    <text evidence="14">Produces ATP from ADP in the presence of a proton gradient across the membrane.</text>
</comment>
<dbReference type="GO" id="GO:0005743">
    <property type="term" value="C:mitochondrial inner membrane"/>
    <property type="evidence" value="ECO:0007669"/>
    <property type="project" value="UniProtKB-ARBA"/>
</dbReference>
<dbReference type="FunFam" id="2.40.10.170:FF:000004">
    <property type="entry name" value="ATP synthase subunit beta"/>
    <property type="match status" value="1"/>
</dbReference>
<evidence type="ECO:0000256" key="7">
    <source>
        <dbReference type="ARBA" id="ARBA00022840"/>
    </source>
</evidence>
<dbReference type="SUPFAM" id="SSF47917">
    <property type="entry name" value="C-terminal domain of alpha and beta subunits of F1 ATP synthase"/>
    <property type="match status" value="1"/>
</dbReference>
<dbReference type="CDD" id="cd18115">
    <property type="entry name" value="ATP-synt_F1_beta_N"/>
    <property type="match status" value="1"/>
</dbReference>
<comment type="similarity">
    <text evidence="2">Belongs to the ATPase alpha/beta chains family.</text>
</comment>
<evidence type="ECO:0000256" key="10">
    <source>
        <dbReference type="ARBA" id="ARBA00023136"/>
    </source>
</evidence>
<comment type="subunit">
    <text evidence="14">F-type ATPases have 2 components, CF(1) - the catalytic core - and CF(0) - the membrane proton channel. CF(1) and CF(0) have multiple subunits.</text>
</comment>
<dbReference type="InterPro" id="IPR050053">
    <property type="entry name" value="ATPase_alpha/beta_chains"/>
</dbReference>
<evidence type="ECO:0000313" key="17">
    <source>
        <dbReference type="Proteomes" id="UP000077521"/>
    </source>
</evidence>
<dbReference type="InterPro" id="IPR020003">
    <property type="entry name" value="ATPase_a/bsu_AS"/>
</dbReference>
<keyword evidence="8" id="KW-1278">Translocase</keyword>
<reference evidence="16" key="1">
    <citation type="submission" date="2016-04" db="EMBL/GenBank/DDBJ databases">
        <authorList>
            <person name="Nguyen H.D."/>
            <person name="Samba Siva P."/>
            <person name="Cullis J."/>
            <person name="Levesque C.A."/>
            <person name="Hambleton S."/>
        </authorList>
    </citation>
    <scope>NUCLEOTIDE SEQUENCE</scope>
    <source>
        <strain evidence="16">DAOMC 236416</strain>
    </source>
</reference>
<evidence type="ECO:0000313" key="16">
    <source>
        <dbReference type="EMBL" id="KAE8245233.1"/>
    </source>
</evidence>
<dbReference type="Gene3D" id="3.40.50.300">
    <property type="entry name" value="P-loop containing nucleotide triphosphate hydrolases"/>
    <property type="match status" value="1"/>
</dbReference>
<dbReference type="HAMAP" id="MF_01347">
    <property type="entry name" value="ATP_synth_beta_bact"/>
    <property type="match status" value="1"/>
</dbReference>
<evidence type="ECO:0000256" key="2">
    <source>
        <dbReference type="ARBA" id="ARBA00008936"/>
    </source>
</evidence>
<dbReference type="Pfam" id="PF00006">
    <property type="entry name" value="ATP-synt_ab"/>
    <property type="match status" value="1"/>
</dbReference>
<evidence type="ECO:0000256" key="8">
    <source>
        <dbReference type="ARBA" id="ARBA00022967"/>
    </source>
</evidence>
<name>A0A177TIG5_9BASI</name>
<dbReference type="GO" id="GO:0046933">
    <property type="term" value="F:proton-transporting ATP synthase activity, rotational mechanism"/>
    <property type="evidence" value="ECO:0007669"/>
    <property type="project" value="InterPro"/>
</dbReference>
<evidence type="ECO:0000256" key="4">
    <source>
        <dbReference type="ARBA" id="ARBA00022448"/>
    </source>
</evidence>
<dbReference type="AlphaFoldDB" id="A0A177TIG5"/>
<dbReference type="OrthoDB" id="14523at2759"/>
<dbReference type="PANTHER" id="PTHR15184">
    <property type="entry name" value="ATP SYNTHASE"/>
    <property type="match status" value="1"/>
</dbReference>